<feature type="transmembrane region" description="Helical" evidence="8">
    <location>
        <begin position="50"/>
        <end position="72"/>
    </location>
</feature>
<keyword evidence="4 8" id="KW-1133">Transmembrane helix</keyword>
<evidence type="ECO:0008006" key="11">
    <source>
        <dbReference type="Google" id="ProtNLM"/>
    </source>
</evidence>
<keyword evidence="5 8" id="KW-0472">Membrane</keyword>
<evidence type="ECO:0000256" key="1">
    <source>
        <dbReference type="ARBA" id="ARBA00004127"/>
    </source>
</evidence>
<reference evidence="9 10" key="1">
    <citation type="journal article" date="2023" name="Commun. Biol.">
        <title>Genome analysis of Parmales, the sister group of diatoms, reveals the evolutionary specialization of diatoms from phago-mixotrophs to photoautotrophs.</title>
        <authorList>
            <person name="Ban H."/>
            <person name="Sato S."/>
            <person name="Yoshikawa S."/>
            <person name="Yamada K."/>
            <person name="Nakamura Y."/>
            <person name="Ichinomiya M."/>
            <person name="Sato N."/>
            <person name="Blanc-Mathieu R."/>
            <person name="Endo H."/>
            <person name="Kuwata A."/>
            <person name="Ogata H."/>
        </authorList>
    </citation>
    <scope>NUCLEOTIDE SEQUENCE [LARGE SCALE GENOMIC DNA]</scope>
</reference>
<evidence type="ECO:0000256" key="3">
    <source>
        <dbReference type="ARBA" id="ARBA00022692"/>
    </source>
</evidence>
<dbReference type="Proteomes" id="UP001165060">
    <property type="component" value="Unassembled WGS sequence"/>
</dbReference>
<feature type="transmembrane region" description="Helical" evidence="8">
    <location>
        <begin position="275"/>
        <end position="299"/>
    </location>
</feature>
<feature type="compositionally biased region" description="Polar residues" evidence="7">
    <location>
        <begin position="352"/>
        <end position="361"/>
    </location>
</feature>
<evidence type="ECO:0000256" key="4">
    <source>
        <dbReference type="ARBA" id="ARBA00022989"/>
    </source>
</evidence>
<evidence type="ECO:0000256" key="8">
    <source>
        <dbReference type="SAM" id="Phobius"/>
    </source>
</evidence>
<feature type="region of interest" description="Disordered" evidence="7">
    <location>
        <begin position="378"/>
        <end position="398"/>
    </location>
</feature>
<feature type="compositionally biased region" description="Gly residues" evidence="7">
    <location>
        <begin position="525"/>
        <end position="534"/>
    </location>
</feature>
<gene>
    <name evidence="9" type="ORF">TeGR_g13687</name>
</gene>
<dbReference type="EMBL" id="BRYB01001720">
    <property type="protein sequence ID" value="GMI31945.1"/>
    <property type="molecule type" value="Genomic_DNA"/>
</dbReference>
<name>A0ABQ6MTG6_9STRA</name>
<feature type="transmembrane region" description="Helical" evidence="8">
    <location>
        <begin position="196"/>
        <end position="214"/>
    </location>
</feature>
<evidence type="ECO:0000256" key="2">
    <source>
        <dbReference type="ARBA" id="ARBA00004656"/>
    </source>
</evidence>
<evidence type="ECO:0000313" key="9">
    <source>
        <dbReference type="EMBL" id="GMI31945.1"/>
    </source>
</evidence>
<accession>A0ABQ6MTG6</accession>
<feature type="transmembrane region" description="Helical" evidence="8">
    <location>
        <begin position="113"/>
        <end position="137"/>
    </location>
</feature>
<feature type="compositionally biased region" description="Acidic residues" evidence="7">
    <location>
        <begin position="336"/>
        <end position="350"/>
    </location>
</feature>
<comment type="caution">
    <text evidence="9">The sequence shown here is derived from an EMBL/GenBank/DDBJ whole genome shotgun (WGS) entry which is preliminary data.</text>
</comment>
<feature type="region of interest" description="Disordered" evidence="7">
    <location>
        <begin position="442"/>
        <end position="534"/>
    </location>
</feature>
<protein>
    <recommendedName>
        <fullName evidence="11">THH1/TOM1/TOM3 domain-containing protein</fullName>
    </recommendedName>
</protein>
<feature type="transmembrane region" description="Helical" evidence="8">
    <location>
        <begin position="84"/>
        <end position="101"/>
    </location>
</feature>
<evidence type="ECO:0000256" key="6">
    <source>
        <dbReference type="ARBA" id="ARBA00023228"/>
    </source>
</evidence>
<dbReference type="PANTHER" id="PTHR15146:SF3">
    <property type="entry name" value="THH1_TOM1_TOM3 DOMAIN-CONTAINING PROTEIN"/>
    <property type="match status" value="1"/>
</dbReference>
<feature type="compositionally biased region" description="Gly residues" evidence="7">
    <location>
        <begin position="462"/>
        <end position="478"/>
    </location>
</feature>
<evidence type="ECO:0000256" key="7">
    <source>
        <dbReference type="SAM" id="MobiDB-lite"/>
    </source>
</evidence>
<feature type="transmembrane region" description="Helical" evidence="8">
    <location>
        <begin position="158"/>
        <end position="176"/>
    </location>
</feature>
<comment type="subcellular location">
    <subcellularLocation>
        <location evidence="1">Endomembrane system</location>
        <topology evidence="1">Multi-pass membrane protein</topology>
    </subcellularLocation>
    <subcellularLocation>
        <location evidence="2">Lysosome membrane</location>
    </subcellularLocation>
</comment>
<feature type="region of interest" description="Disordered" evidence="7">
    <location>
        <begin position="336"/>
        <end position="364"/>
    </location>
</feature>
<proteinExistence type="predicted"/>
<evidence type="ECO:0000256" key="5">
    <source>
        <dbReference type="ARBA" id="ARBA00023136"/>
    </source>
</evidence>
<feature type="transmembrane region" description="Helical" evidence="8">
    <location>
        <begin position="235"/>
        <end position="255"/>
    </location>
</feature>
<dbReference type="PANTHER" id="PTHR15146">
    <property type="entry name" value="INTEGRAL MEMBRANE PROTEIN GPR137"/>
    <property type="match status" value="1"/>
</dbReference>
<feature type="region of interest" description="Disordered" evidence="7">
    <location>
        <begin position="1"/>
        <end position="35"/>
    </location>
</feature>
<keyword evidence="10" id="KW-1185">Reference proteome</keyword>
<organism evidence="9 10">
    <name type="scientific">Tetraparma gracilis</name>
    <dbReference type="NCBI Taxonomy" id="2962635"/>
    <lineage>
        <taxon>Eukaryota</taxon>
        <taxon>Sar</taxon>
        <taxon>Stramenopiles</taxon>
        <taxon>Ochrophyta</taxon>
        <taxon>Bolidophyceae</taxon>
        <taxon>Parmales</taxon>
        <taxon>Triparmaceae</taxon>
        <taxon>Tetraparma</taxon>
    </lineage>
</organism>
<evidence type="ECO:0000313" key="10">
    <source>
        <dbReference type="Proteomes" id="UP001165060"/>
    </source>
</evidence>
<dbReference type="InterPro" id="IPR029723">
    <property type="entry name" value="GPR137"/>
</dbReference>
<sequence length="534" mass="58278">MSGLHSLLPVPSWDEPDAEGSDFPPPPVPEDEPDGDWDTGDGEWIFDPCALFLSLSYMLIIALATLQLWMILSSEHRRTTFQTGLLSLCVLFAAVRLVFWIKTMYTSNWDYAVTLFVFLFPIVLQFATFSLLVVYYVQVINKTQWKKKYRRIYTTAYLATNLFFVLIVLMLCIMQIRKFQEALPKGFSSAVDDAYLAYLGLLDVLLASMLVKYGRLFNKHTQFSKQLLPRSRKTFMLLNAFLVFIFYFRALYAFANLMDLLPARQSVVKNEHDPVFIGVLVFYFITECLPALTVIGLIWRVPEKQARSFSQNGGTFAPRGGTRTFRAKDLEEDAVEEMSEAGLLDPEEAGEYQSSGGSSAAQPVGGLVQPLLSDKTVFNDLGRYDSPPGDPSVMRGSQTTDKFDKFVVGSNTSSNDPKSFNQLQAAFGGDTISPYDILTNYTNKNRRGSTRRATLTQTGSSAGSGGAGGGGGAGGSGRSLGASAPRDLGSHRGSGEFARPSSLGGQGTGLSSVGRGGSDKNLGSSVGGGGRIEE</sequence>
<keyword evidence="3 8" id="KW-0812">Transmembrane</keyword>
<keyword evidence="6" id="KW-0458">Lysosome</keyword>